<accession>A0ACB0ZE51</accession>
<protein>
    <submittedName>
        <fullName evidence="1">Uncharacterized protein</fullName>
    </submittedName>
</protein>
<reference evidence="1" key="1">
    <citation type="submission" date="2023-11" db="EMBL/GenBank/DDBJ databases">
        <authorList>
            <person name="Poullet M."/>
        </authorList>
    </citation>
    <scope>NUCLEOTIDE SEQUENCE</scope>
    <source>
        <strain evidence="1">E1834</strain>
    </source>
</reference>
<sequence>MVFEPINIFFLIFSNFSQFLDQFLMVKMTLNFLQILSCLPLICLTFAFEIKPQNQENGAVQDTPTLFSVEGKLTIRPELQPKPNVFGDIYISLDYGRYQGFVRSDGTFKLNDIPTGSYIIEAISVDYTFEPLRIDITNKGKIRARKLNLLQPNVVVTMPYPVKMTALHPTQYFRKREEWRVTDVLMNPMIIMLIAAFLLMVITPKLAAQDPQMQKVSLLKSFLYLLFKDMQNLQLPKVDMPDMADMLANMFGSSSGKKGNTRKAIASQNTKRTTR</sequence>
<evidence type="ECO:0000313" key="2">
    <source>
        <dbReference type="Proteomes" id="UP001497535"/>
    </source>
</evidence>
<gene>
    <name evidence="1" type="ORF">MENTE1834_LOCUS24172</name>
</gene>
<proteinExistence type="predicted"/>
<comment type="caution">
    <text evidence="1">The sequence shown here is derived from an EMBL/GenBank/DDBJ whole genome shotgun (WGS) entry which is preliminary data.</text>
</comment>
<dbReference type="EMBL" id="CAVMJV010000031">
    <property type="protein sequence ID" value="CAK5077265.1"/>
    <property type="molecule type" value="Genomic_DNA"/>
</dbReference>
<evidence type="ECO:0000313" key="1">
    <source>
        <dbReference type="EMBL" id="CAK5077265.1"/>
    </source>
</evidence>
<dbReference type="Proteomes" id="UP001497535">
    <property type="component" value="Unassembled WGS sequence"/>
</dbReference>
<organism evidence="1 2">
    <name type="scientific">Meloidogyne enterolobii</name>
    <name type="common">Root-knot nematode worm</name>
    <name type="synonym">Meloidogyne mayaguensis</name>
    <dbReference type="NCBI Taxonomy" id="390850"/>
    <lineage>
        <taxon>Eukaryota</taxon>
        <taxon>Metazoa</taxon>
        <taxon>Ecdysozoa</taxon>
        <taxon>Nematoda</taxon>
        <taxon>Chromadorea</taxon>
        <taxon>Rhabditida</taxon>
        <taxon>Tylenchina</taxon>
        <taxon>Tylenchomorpha</taxon>
        <taxon>Tylenchoidea</taxon>
        <taxon>Meloidogynidae</taxon>
        <taxon>Meloidogyninae</taxon>
        <taxon>Meloidogyne</taxon>
    </lineage>
</organism>
<keyword evidence="2" id="KW-1185">Reference proteome</keyword>
<name>A0ACB0ZE51_MELEN</name>